<comment type="cofactor">
    <cofactor evidence="7">
        <name>Mg(2+)</name>
        <dbReference type="ChEBI" id="CHEBI:18420"/>
    </cofactor>
</comment>
<dbReference type="InterPro" id="IPR020845">
    <property type="entry name" value="AMP-binding_CS"/>
</dbReference>
<dbReference type="PANTHER" id="PTHR24095">
    <property type="entry name" value="ACETYL-COENZYME A SYNTHETASE"/>
    <property type="match status" value="1"/>
</dbReference>
<evidence type="ECO:0000259" key="11">
    <source>
        <dbReference type="Pfam" id="PF16177"/>
    </source>
</evidence>
<keyword evidence="13" id="KW-1185">Reference proteome</keyword>
<evidence type="ECO:0000256" key="2">
    <source>
        <dbReference type="ARBA" id="ARBA00022598"/>
    </source>
</evidence>
<dbReference type="PROSITE" id="PS00455">
    <property type="entry name" value="AMP_BINDING"/>
    <property type="match status" value="1"/>
</dbReference>
<dbReference type="Gene3D" id="3.30.300.30">
    <property type="match status" value="1"/>
</dbReference>
<organism evidence="12 13">
    <name type="scientific">Rhizobium vallis</name>
    <dbReference type="NCBI Taxonomy" id="634290"/>
    <lineage>
        <taxon>Bacteria</taxon>
        <taxon>Pseudomonadati</taxon>
        <taxon>Pseudomonadota</taxon>
        <taxon>Alphaproteobacteria</taxon>
        <taxon>Hyphomicrobiales</taxon>
        <taxon>Rhizobiaceae</taxon>
        <taxon>Rhizobium/Agrobacterium group</taxon>
        <taxon>Rhizobium</taxon>
    </lineage>
</organism>
<dbReference type="Gene3D" id="3.40.50.12780">
    <property type="entry name" value="N-terminal domain of ligase-like"/>
    <property type="match status" value="1"/>
</dbReference>
<dbReference type="NCBIfam" id="TIGR02188">
    <property type="entry name" value="Ac_CoA_lig_AcsA"/>
    <property type="match status" value="1"/>
</dbReference>
<feature type="binding site" evidence="7">
    <location>
        <begin position="189"/>
        <end position="192"/>
    </location>
    <ligand>
        <name>CoA</name>
        <dbReference type="ChEBI" id="CHEBI:57287"/>
    </ligand>
</feature>
<dbReference type="NCBIfam" id="NF001208">
    <property type="entry name" value="PRK00174.1"/>
    <property type="match status" value="1"/>
</dbReference>
<feature type="binding site" evidence="7">
    <location>
        <begin position="387"/>
        <end position="389"/>
    </location>
    <ligand>
        <name>ATP</name>
        <dbReference type="ChEBI" id="CHEBI:30616"/>
    </ligand>
</feature>
<keyword evidence="7" id="KW-0460">Magnesium</keyword>
<dbReference type="GO" id="GO:0016208">
    <property type="term" value="F:AMP binding"/>
    <property type="evidence" value="ECO:0007669"/>
    <property type="project" value="InterPro"/>
</dbReference>
<keyword evidence="4 7" id="KW-0547">Nucleotide-binding</keyword>
<comment type="function">
    <text evidence="7">Catalyzes the conversion of acetate into acetyl-CoA (AcCoA), an essential intermediate at the junction of anabolic and catabolic pathways. AcsA undergoes a two-step reaction. In the first half reaction, AcsA combines acetate with ATP to form acetyl-adenylate (AcAMP) intermediate. In the second half reaction, it can then transfer the acetyl group from AcAMP to the sulfhydryl group of CoA, forming the product AcCoA.</text>
</comment>
<feature type="binding site" evidence="7">
    <location>
        <position position="542"/>
    </location>
    <ligand>
        <name>Mg(2+)</name>
        <dbReference type="ChEBI" id="CHEBI:18420"/>
    </ligand>
</feature>
<name>A0A3S0Y4B8_9HYPH</name>
<dbReference type="HAMAP" id="MF_01123">
    <property type="entry name" value="Ac_CoA_synth"/>
    <property type="match status" value="1"/>
</dbReference>
<gene>
    <name evidence="12" type="primary">acs</name>
    <name evidence="7" type="synonym">acsA</name>
    <name evidence="12" type="ORF">EFQ99_18905</name>
</gene>
<feature type="domain" description="AMP-dependent synthetase/ligase" evidence="9">
    <location>
        <begin position="81"/>
        <end position="468"/>
    </location>
</feature>
<comment type="caution">
    <text evidence="12">The sequence shown here is derived from an EMBL/GenBank/DDBJ whole genome shotgun (WGS) entry which is preliminary data.</text>
</comment>
<feature type="binding site" evidence="7">
    <location>
        <position position="311"/>
    </location>
    <ligand>
        <name>CoA</name>
        <dbReference type="ChEBI" id="CHEBI:57287"/>
    </ligand>
</feature>
<keyword evidence="2 7" id="KW-0436">Ligase</keyword>
<comment type="similarity">
    <text evidence="1 7">Belongs to the ATP-dependent AMP-binding enzyme family.</text>
</comment>
<sequence>MVLERYIVPRLIRERAFIGREKYLKWYEESVENPDKFWGKHGKRIDWFKPYTKVKNTSFTGKISIKWFEDGQTNVSYNCIDRHLKTNGDQVAIIWEGDNPYVDKKITYNELYEHVCRMANVLKKHGVKKGDRVTIYMPMIPEAAYAMLACARIGAVHSVVFGGFSPEALAGRIVDCESTFVITCDEGVRGGKPVPLKDNTDTAIHIAARQHVIVDKVLVVRRTGGKTGWAPGRDLWHHQEVATVKAECPPVKMKAEDPLFILYTSGSTGKPKGVLHTTGGYLVYASMTHEYVFDYHHGDIYWCTADVGWVTGHSYIVYGPLANCATTLMFEGVPNFPDQGRFWEVIDKHKVNIFYTAPTAIRSLMGAGDEFVTRSSRSSLRLLGTVGEPINPEAWEWYYNVVGDKRSPVIDTWWQTETGGHMITPLPGATDLKPGSATTPFFGVKPQLVDNDGKVLEGPADGNLCITDSWPGQMRTVYGDHERFIQTYFSTYKGKYFTGDGCRRDADGYYWITGRVDDVLNVSGHRLGTAEVESALVSHNLVSEAAVVGYPHPIKGQGIYCYVTLMAGHDGSDTLRQDLVKHVRAEIGPIAAPDKIQFAPGLPKTRSGKIMRRILRKIAEDDFGALGDTSTLADPAVVDDLIANRQNWTGRGAYSGDAAPPVGASRTLPEGP</sequence>
<comment type="PTM">
    <text evidence="7">Acetylated. Deacetylation by the SIR2-homolog deacetylase activates the enzyme.</text>
</comment>
<dbReference type="FunFam" id="3.40.50.12780:FF:000001">
    <property type="entry name" value="Acetyl-coenzyme A synthetase"/>
    <property type="match status" value="1"/>
</dbReference>
<dbReference type="EMBL" id="RJTH01000006">
    <property type="protein sequence ID" value="RUM24028.1"/>
    <property type="molecule type" value="Genomic_DNA"/>
</dbReference>
<evidence type="ECO:0000256" key="7">
    <source>
        <dbReference type="HAMAP-Rule" id="MF_01123"/>
    </source>
</evidence>
<feature type="binding site" evidence="7">
    <location>
        <begin position="411"/>
        <end position="416"/>
    </location>
    <ligand>
        <name>ATP</name>
        <dbReference type="ChEBI" id="CHEBI:30616"/>
    </ligand>
</feature>
<dbReference type="GO" id="GO:0003987">
    <property type="term" value="F:acetate-CoA ligase activity"/>
    <property type="evidence" value="ECO:0007669"/>
    <property type="project" value="UniProtKB-UniRule"/>
</dbReference>
<dbReference type="Pfam" id="PF16177">
    <property type="entry name" value="ACAS_N"/>
    <property type="match status" value="1"/>
</dbReference>
<dbReference type="GO" id="GO:0005829">
    <property type="term" value="C:cytosol"/>
    <property type="evidence" value="ECO:0007669"/>
    <property type="project" value="TreeGrafter"/>
</dbReference>
<evidence type="ECO:0000259" key="9">
    <source>
        <dbReference type="Pfam" id="PF00501"/>
    </source>
</evidence>
<dbReference type="OrthoDB" id="9803968at2"/>
<dbReference type="FunFam" id="3.30.300.30:FF:000004">
    <property type="entry name" value="Acetyl-coenzyme A synthetase"/>
    <property type="match status" value="1"/>
</dbReference>
<evidence type="ECO:0000256" key="1">
    <source>
        <dbReference type="ARBA" id="ARBA00006432"/>
    </source>
</evidence>
<dbReference type="InterPro" id="IPR045851">
    <property type="entry name" value="AMP-bd_C_sf"/>
</dbReference>
<dbReference type="InterPro" id="IPR011904">
    <property type="entry name" value="Ac_CoA_lig"/>
</dbReference>
<dbReference type="SUPFAM" id="SSF56801">
    <property type="entry name" value="Acetyl-CoA synthetase-like"/>
    <property type="match status" value="1"/>
</dbReference>
<dbReference type="EC" id="6.2.1.1" evidence="7"/>
<feature type="binding site" evidence="7">
    <location>
        <position position="500"/>
    </location>
    <ligand>
        <name>ATP</name>
        <dbReference type="ChEBI" id="CHEBI:30616"/>
    </ligand>
</feature>
<dbReference type="GO" id="GO:0005524">
    <property type="term" value="F:ATP binding"/>
    <property type="evidence" value="ECO:0007669"/>
    <property type="project" value="UniProtKB-KW"/>
</dbReference>
<protein>
    <recommendedName>
        <fullName evidence="7">Acetyl-coenzyme A synthetase</fullName>
        <shortName evidence="7">AcCoA synthetase</shortName>
        <shortName evidence="7">Acs</shortName>
        <ecNumber evidence="7">6.2.1.1</ecNumber>
    </recommendedName>
    <alternativeName>
        <fullName evidence="7">Acetate--CoA ligase</fullName>
    </alternativeName>
    <alternativeName>
        <fullName evidence="7">Acyl-activating enzyme</fullName>
    </alternativeName>
</protein>
<feature type="region of interest" description="Disordered" evidence="8">
    <location>
        <begin position="649"/>
        <end position="672"/>
    </location>
</feature>
<evidence type="ECO:0000256" key="3">
    <source>
        <dbReference type="ARBA" id="ARBA00022723"/>
    </source>
</evidence>
<feature type="binding site" evidence="7">
    <location>
        <position position="537"/>
    </location>
    <ligand>
        <name>Mg(2+)</name>
        <dbReference type="ChEBI" id="CHEBI:18420"/>
    </ligand>
</feature>
<dbReference type="InterPro" id="IPR032387">
    <property type="entry name" value="ACAS_N"/>
</dbReference>
<dbReference type="GO" id="GO:0019427">
    <property type="term" value="P:acetyl-CoA biosynthetic process from acetate"/>
    <property type="evidence" value="ECO:0007669"/>
    <property type="project" value="UniProtKB-UniRule"/>
</dbReference>
<dbReference type="InterPro" id="IPR000873">
    <property type="entry name" value="AMP-dep_synth/lig_dom"/>
</dbReference>
<dbReference type="Proteomes" id="UP000278823">
    <property type="component" value="Unassembled WGS sequence"/>
</dbReference>
<feature type="modified residue" description="N6-acetyllysine" evidence="7">
    <location>
        <position position="609"/>
    </location>
</feature>
<dbReference type="InterPro" id="IPR042099">
    <property type="entry name" value="ANL_N_sf"/>
</dbReference>
<reference evidence="13" key="1">
    <citation type="submission" date="2018-11" db="EMBL/GenBank/DDBJ databases">
        <title>Rhizobium chutanense sp. nov., isolated from root nodules of Phaseolus vulgaris in China.</title>
        <authorList>
            <person name="Huo Y."/>
        </authorList>
    </citation>
    <scope>NUCLEOTIDE SEQUENCE [LARGE SCALE GENOMIC DNA]</scope>
    <source>
        <strain evidence="13">CCBAU 65647</strain>
    </source>
</reference>
<evidence type="ECO:0000256" key="5">
    <source>
        <dbReference type="ARBA" id="ARBA00022840"/>
    </source>
</evidence>
<feature type="binding site" evidence="7">
    <location>
        <position position="515"/>
    </location>
    <ligand>
        <name>ATP</name>
        <dbReference type="ChEBI" id="CHEBI:30616"/>
    </ligand>
</feature>
<dbReference type="PANTHER" id="PTHR24095:SF14">
    <property type="entry name" value="ACETYL-COENZYME A SYNTHETASE 1"/>
    <property type="match status" value="1"/>
</dbReference>
<evidence type="ECO:0000256" key="6">
    <source>
        <dbReference type="ARBA" id="ARBA00022990"/>
    </source>
</evidence>
<feature type="binding site" evidence="7">
    <location>
        <position position="539"/>
    </location>
    <ligand>
        <name>Mg(2+)</name>
        <dbReference type="ChEBI" id="CHEBI:18420"/>
    </ligand>
</feature>
<feature type="domain" description="Acetyl-coenzyme A synthetase N-terminal" evidence="11">
    <location>
        <begin position="23"/>
        <end position="79"/>
    </location>
</feature>
<comment type="catalytic activity">
    <reaction evidence="7">
        <text>acetate + ATP + CoA = acetyl-CoA + AMP + diphosphate</text>
        <dbReference type="Rhea" id="RHEA:23176"/>
        <dbReference type="ChEBI" id="CHEBI:30089"/>
        <dbReference type="ChEBI" id="CHEBI:30616"/>
        <dbReference type="ChEBI" id="CHEBI:33019"/>
        <dbReference type="ChEBI" id="CHEBI:57287"/>
        <dbReference type="ChEBI" id="CHEBI:57288"/>
        <dbReference type="ChEBI" id="CHEBI:456215"/>
        <dbReference type="EC" id="6.2.1.1"/>
    </reaction>
</comment>
<dbReference type="InterPro" id="IPR025110">
    <property type="entry name" value="AMP-bd_C"/>
</dbReference>
<feature type="binding site" evidence="7">
    <location>
        <position position="335"/>
    </location>
    <ligand>
        <name>CoA</name>
        <dbReference type="ChEBI" id="CHEBI:57287"/>
    </ligand>
</feature>
<dbReference type="GO" id="GO:0046872">
    <property type="term" value="F:metal ion binding"/>
    <property type="evidence" value="ECO:0007669"/>
    <property type="project" value="UniProtKB-KW"/>
</dbReference>
<feature type="binding site" evidence="7">
    <location>
        <position position="526"/>
    </location>
    <ligand>
        <name>ATP</name>
        <dbReference type="ChEBI" id="CHEBI:30616"/>
    </ligand>
</feature>
<feature type="domain" description="AMP-binding enzyme C-terminal" evidence="10">
    <location>
        <begin position="531"/>
        <end position="609"/>
    </location>
</feature>
<dbReference type="Pfam" id="PF00501">
    <property type="entry name" value="AMP-binding"/>
    <property type="match status" value="1"/>
</dbReference>
<dbReference type="Pfam" id="PF13193">
    <property type="entry name" value="AMP-binding_C"/>
    <property type="match status" value="1"/>
</dbReference>
<dbReference type="AlphaFoldDB" id="A0A3S0Y4B8"/>
<keyword evidence="6 7" id="KW-0007">Acetylation</keyword>
<proteinExistence type="inferred from homology"/>
<feature type="binding site" evidence="7">
    <location>
        <position position="584"/>
    </location>
    <ligand>
        <name>CoA</name>
        <dbReference type="ChEBI" id="CHEBI:57287"/>
    </ligand>
</feature>
<evidence type="ECO:0000313" key="12">
    <source>
        <dbReference type="EMBL" id="RUM24028.1"/>
    </source>
</evidence>
<evidence type="ECO:0000256" key="4">
    <source>
        <dbReference type="ARBA" id="ARBA00022741"/>
    </source>
</evidence>
<accession>A0A3S0Y4B8</accession>
<feature type="binding site" evidence="7">
    <location>
        <position position="523"/>
    </location>
    <ligand>
        <name>CoA</name>
        <dbReference type="ChEBI" id="CHEBI:57287"/>
    </ligand>
</feature>
<evidence type="ECO:0000259" key="10">
    <source>
        <dbReference type="Pfam" id="PF13193"/>
    </source>
</evidence>
<keyword evidence="5 7" id="KW-0067">ATP-binding</keyword>
<evidence type="ECO:0000256" key="8">
    <source>
        <dbReference type="SAM" id="MobiDB-lite"/>
    </source>
</evidence>
<evidence type="ECO:0000313" key="13">
    <source>
        <dbReference type="Proteomes" id="UP000278823"/>
    </source>
</evidence>
<dbReference type="CDD" id="cd05966">
    <property type="entry name" value="ACS"/>
    <property type="match status" value="1"/>
</dbReference>
<keyword evidence="3 7" id="KW-0479">Metal-binding</keyword>